<comment type="caution">
    <text evidence="10">The sequence shown here is derived from an EMBL/GenBank/DDBJ whole genome shotgun (WGS) entry which is preliminary data.</text>
</comment>
<gene>
    <name evidence="10" type="ORF">ACFQ07_17505</name>
</gene>
<keyword evidence="6" id="KW-0030">Aminoacyl-tRNA synthetase</keyword>
<keyword evidence="11" id="KW-1185">Reference proteome</keyword>
<reference evidence="11" key="1">
    <citation type="journal article" date="2019" name="Int. J. Syst. Evol. Microbiol.">
        <title>The Global Catalogue of Microorganisms (GCM) 10K type strain sequencing project: providing services to taxonomists for standard genome sequencing and annotation.</title>
        <authorList>
            <consortium name="The Broad Institute Genomics Platform"/>
            <consortium name="The Broad Institute Genome Sequencing Center for Infectious Disease"/>
            <person name="Wu L."/>
            <person name="Ma J."/>
        </authorList>
    </citation>
    <scope>NUCLEOTIDE SEQUENCE [LARGE SCALE GENOMIC DNA]</scope>
    <source>
        <strain evidence="11">JCM 31696</strain>
    </source>
</reference>
<dbReference type="SUPFAM" id="SSF52374">
    <property type="entry name" value="Nucleotidylyl transferase"/>
    <property type="match status" value="1"/>
</dbReference>
<dbReference type="InterPro" id="IPR002300">
    <property type="entry name" value="aa-tRNA-synth_Ia"/>
</dbReference>
<keyword evidence="4" id="KW-0067">ATP-binding</keyword>
<evidence type="ECO:0000256" key="7">
    <source>
        <dbReference type="ARBA" id="ARBA00025217"/>
    </source>
</evidence>
<evidence type="ECO:0000256" key="4">
    <source>
        <dbReference type="ARBA" id="ARBA00022840"/>
    </source>
</evidence>
<protein>
    <recommendedName>
        <fullName evidence="1">isoleucine--tRNA ligase</fullName>
        <ecNumber evidence="1">6.1.1.5</ecNumber>
    </recommendedName>
</protein>
<evidence type="ECO:0000256" key="3">
    <source>
        <dbReference type="ARBA" id="ARBA00022741"/>
    </source>
</evidence>
<comment type="catalytic activity">
    <reaction evidence="8">
        <text>tRNA(Ile) + L-isoleucine + ATP = L-isoleucyl-tRNA(Ile) + AMP + diphosphate</text>
        <dbReference type="Rhea" id="RHEA:11060"/>
        <dbReference type="Rhea" id="RHEA-COMP:9666"/>
        <dbReference type="Rhea" id="RHEA-COMP:9695"/>
        <dbReference type="ChEBI" id="CHEBI:30616"/>
        <dbReference type="ChEBI" id="CHEBI:33019"/>
        <dbReference type="ChEBI" id="CHEBI:58045"/>
        <dbReference type="ChEBI" id="CHEBI:78442"/>
        <dbReference type="ChEBI" id="CHEBI:78528"/>
        <dbReference type="ChEBI" id="CHEBI:456215"/>
        <dbReference type="EC" id="6.1.1.5"/>
    </reaction>
</comment>
<dbReference type="InterPro" id="IPR002301">
    <property type="entry name" value="Ile-tRNA-ligase"/>
</dbReference>
<comment type="function">
    <text evidence="7">Catalyzes the attachment of isoleucine to tRNA(Ile). As IleRS can inadvertently accommodate and process structurally similar amino acids such as valine, to avoid such errors it has two additional distinct tRNA(Ile)-dependent editing activities. One activity is designated as 'pretransfer' editing and involves the hydrolysis of activated Val-AMP. The other activity is designated 'posttransfer' editing and involves deacylation of mischarged Val-tRNA(Ile).</text>
</comment>
<dbReference type="SUPFAM" id="SSF50677">
    <property type="entry name" value="ValRS/IleRS/LeuRS editing domain"/>
    <property type="match status" value="1"/>
</dbReference>
<evidence type="ECO:0000256" key="1">
    <source>
        <dbReference type="ARBA" id="ARBA00013165"/>
    </source>
</evidence>
<dbReference type="PRINTS" id="PR00984">
    <property type="entry name" value="TRNASYNTHILE"/>
</dbReference>
<dbReference type="PANTHER" id="PTHR42780:SF1">
    <property type="entry name" value="ISOLEUCINE--TRNA LIGASE, CYTOPLASMIC"/>
    <property type="match status" value="1"/>
</dbReference>
<dbReference type="GO" id="GO:0016874">
    <property type="term" value="F:ligase activity"/>
    <property type="evidence" value="ECO:0007669"/>
    <property type="project" value="UniProtKB-KW"/>
</dbReference>
<evidence type="ECO:0000256" key="8">
    <source>
        <dbReference type="ARBA" id="ARBA00048359"/>
    </source>
</evidence>
<keyword evidence="3" id="KW-0547">Nucleotide-binding</keyword>
<dbReference type="InterPro" id="IPR023586">
    <property type="entry name" value="Ile-tRNA-ligase_type2"/>
</dbReference>
<dbReference type="InterPro" id="IPR009008">
    <property type="entry name" value="Val/Leu/Ile-tRNA-synth_edit"/>
</dbReference>
<dbReference type="EMBL" id="JBHTIR010002644">
    <property type="protein sequence ID" value="MFD0854038.1"/>
    <property type="molecule type" value="Genomic_DNA"/>
</dbReference>
<dbReference type="EC" id="6.1.1.5" evidence="1"/>
<feature type="domain" description="Aminoacyl-tRNA synthetase class Ia" evidence="9">
    <location>
        <begin position="21"/>
        <end position="212"/>
    </location>
</feature>
<keyword evidence="5" id="KW-0648">Protein biosynthesis</keyword>
<dbReference type="Gene3D" id="3.40.50.620">
    <property type="entry name" value="HUPs"/>
    <property type="match status" value="1"/>
</dbReference>
<dbReference type="Proteomes" id="UP001597083">
    <property type="component" value="Unassembled WGS sequence"/>
</dbReference>
<keyword evidence="2 10" id="KW-0436">Ligase</keyword>
<feature type="non-terminal residue" evidence="10">
    <location>
        <position position="259"/>
    </location>
</feature>
<evidence type="ECO:0000256" key="6">
    <source>
        <dbReference type="ARBA" id="ARBA00023146"/>
    </source>
</evidence>
<name>A0ABW3CHR1_9ACTN</name>
<accession>A0ABW3CHR1</accession>
<evidence type="ECO:0000256" key="5">
    <source>
        <dbReference type="ARBA" id="ARBA00022917"/>
    </source>
</evidence>
<evidence type="ECO:0000313" key="11">
    <source>
        <dbReference type="Proteomes" id="UP001597083"/>
    </source>
</evidence>
<evidence type="ECO:0000313" key="10">
    <source>
        <dbReference type="EMBL" id="MFD0854038.1"/>
    </source>
</evidence>
<sequence>MSRKFRPLPAQVDLPALERGMLDRWRENKVFERSLERTASGPRWIFYEGPPTANGMPGVHHIEARVFKDVFPRYRTMKGYHVPRKAGWDCHGLPVEVAVEKELGLTGKKDIESYGIAEFNARCRESVMRHVDAFEDMSDRMGFWADYDQAYRTMDPQYVEAVWWSLQVVFDKGLLFRDFRITPYCPRCGTPLSDHELGQPGGYEDISSPSVYVRMPATSGPLAELGASLLIWTTTPWTLVSNTAVAVHPDVTYVAARPA</sequence>
<dbReference type="PANTHER" id="PTHR42780">
    <property type="entry name" value="SOLEUCYL-TRNA SYNTHETASE"/>
    <property type="match status" value="1"/>
</dbReference>
<evidence type="ECO:0000259" key="9">
    <source>
        <dbReference type="Pfam" id="PF00133"/>
    </source>
</evidence>
<dbReference type="Pfam" id="PF00133">
    <property type="entry name" value="tRNA-synt_1"/>
    <property type="match status" value="1"/>
</dbReference>
<organism evidence="10 11">
    <name type="scientific">Actinomadura adrarensis</name>
    <dbReference type="NCBI Taxonomy" id="1819600"/>
    <lineage>
        <taxon>Bacteria</taxon>
        <taxon>Bacillati</taxon>
        <taxon>Actinomycetota</taxon>
        <taxon>Actinomycetes</taxon>
        <taxon>Streptosporangiales</taxon>
        <taxon>Thermomonosporaceae</taxon>
        <taxon>Actinomadura</taxon>
    </lineage>
</organism>
<dbReference type="InterPro" id="IPR014729">
    <property type="entry name" value="Rossmann-like_a/b/a_fold"/>
</dbReference>
<evidence type="ECO:0000256" key="2">
    <source>
        <dbReference type="ARBA" id="ARBA00022598"/>
    </source>
</evidence>
<proteinExistence type="predicted"/>